<dbReference type="SUPFAM" id="SSF46565">
    <property type="entry name" value="Chaperone J-domain"/>
    <property type="match status" value="1"/>
</dbReference>
<feature type="region of interest" description="Disordered" evidence="2">
    <location>
        <begin position="412"/>
        <end position="456"/>
    </location>
</feature>
<dbReference type="GO" id="GO:0005737">
    <property type="term" value="C:cytoplasm"/>
    <property type="evidence" value="ECO:0007669"/>
    <property type="project" value="TreeGrafter"/>
</dbReference>
<evidence type="ECO:0000256" key="1">
    <source>
        <dbReference type="ARBA" id="ARBA00023054"/>
    </source>
</evidence>
<dbReference type="AlphaFoldDB" id="A0A5J9UCT3"/>
<sequence length="1021" mass="112616">PSTSKIPNPAEALTPPSSLPTPSIAGVGSASRPPPTRGGIDPAMDDTVLFDDLRPSKPPPASFYDDMFESYFDRAAVPPEPSPKASSSSSTPPPVFDKPVFDDDPDAVNPFYAIPLFGGGSGGGGGEGEEDFVGGLGSEEKSEGRREPEAVGFDDLFPGLGGRAKSTEPVRDATELDQEAVGFDDDSIAGFGGSTKPATPVLPEVVDSDDGVIPGLGGSTNHHDSARDDPITRQESESISFNKTSVSPPEDPFVILGAMPKSEYSSFGLFSDHLDNISMPPKSENTKVDASINTTVQSSDIFAGFPKAMPSFSSTSEKESDTTGRRSVDSINSMSQSNHVLHGKPVQRASAQATVSILPEMNVSEPSVIHEVHVTTDFHPLNPFAMDDGLPEENQYADDVWLTVSDIVLVTQPTSAPPPSRPPPPLATKQPPMESVTSKSYAPHHNQGYHHSVDPANTYKTSQIDELEDFFMAKPAKFADGHPQVLNDEGTEQYSSTGAAWFMGQADLRHSKGMDQGAFGLDEKANWSAHEMEKTDEKRLENERKQREHEERQQRAEREREDELERERENMRQREQEEHQRAEREREEELEREREKARQREQEERKRREREREARQAVEKAIREARERAATEARMRAEREARQRAERAAVQKAAAEARERAAAEARERAAKAAAEAKERAEQEARESAAAESRERAARAAAEASEKAAAESQEKAAAEARAKAERAAVEKAAAEARRRAERAAFERVAAEARQRAANEARERAAAEARTRENQQRTATAQPDLESFFGMPSRSSSASRSQTAATNPFDAQPQGNSGSGTVRKTSSGSASPFTQPSSSNLMDDLSSIFGAPSSSAVFQDLDGESEERRKARLERHQRTMERAAKALAEKNERDLQAQWEQEERHRIGETLDFEIKRWAAGKEGNLRALLSTLQYILWPECGWRPISLTDLITAASVKKEYRKATLCIHPDKVQQKGANLQQKYIAEKVFDLLKVWLLPSLSLIPYCDTKQEAWNKFNSEELF</sequence>
<name>A0A5J9UCT3_9POAL</name>
<evidence type="ECO:0000256" key="2">
    <source>
        <dbReference type="SAM" id="MobiDB-lite"/>
    </source>
</evidence>
<accession>A0A5J9UCT3</accession>
<feature type="non-terminal residue" evidence="3">
    <location>
        <position position="1"/>
    </location>
</feature>
<feature type="compositionally biased region" description="Polar residues" evidence="2">
    <location>
        <begin position="237"/>
        <end position="247"/>
    </location>
</feature>
<feature type="region of interest" description="Disordered" evidence="2">
    <location>
        <begin position="1"/>
        <end position="104"/>
    </location>
</feature>
<reference evidence="3 4" key="1">
    <citation type="journal article" date="2019" name="Sci. Rep.">
        <title>A high-quality genome of Eragrostis curvula grass provides insights into Poaceae evolution and supports new strategies to enhance forage quality.</title>
        <authorList>
            <person name="Carballo J."/>
            <person name="Santos B.A.C.M."/>
            <person name="Zappacosta D."/>
            <person name="Garbus I."/>
            <person name="Selva J.P."/>
            <person name="Gallo C.A."/>
            <person name="Diaz A."/>
            <person name="Albertini E."/>
            <person name="Caccamo M."/>
            <person name="Echenique V."/>
        </authorList>
    </citation>
    <scope>NUCLEOTIDE SEQUENCE [LARGE SCALE GENOMIC DNA]</scope>
    <source>
        <strain evidence="4">cv. Victoria</strain>
        <tissue evidence="3">Leaf</tissue>
    </source>
</reference>
<protein>
    <recommendedName>
        <fullName evidence="5">J domain-containing protein</fullName>
    </recommendedName>
</protein>
<comment type="caution">
    <text evidence="3">The sequence shown here is derived from an EMBL/GenBank/DDBJ whole genome shotgun (WGS) entry which is preliminary data.</text>
</comment>
<evidence type="ECO:0008006" key="5">
    <source>
        <dbReference type="Google" id="ProtNLM"/>
    </source>
</evidence>
<feature type="compositionally biased region" description="Basic and acidic residues" evidence="2">
    <location>
        <begin position="527"/>
        <end position="773"/>
    </location>
</feature>
<feature type="compositionally biased region" description="Low complexity" evidence="2">
    <location>
        <begin position="791"/>
        <end position="804"/>
    </location>
</feature>
<dbReference type="InterPro" id="IPR036869">
    <property type="entry name" value="J_dom_sf"/>
</dbReference>
<dbReference type="OrthoDB" id="1717591at2759"/>
<keyword evidence="1" id="KW-0175">Coiled coil</keyword>
<feature type="region of interest" description="Disordered" evidence="2">
    <location>
        <begin position="118"/>
        <end position="172"/>
    </location>
</feature>
<dbReference type="GO" id="GO:0072583">
    <property type="term" value="P:clathrin-dependent endocytosis"/>
    <property type="evidence" value="ECO:0007669"/>
    <property type="project" value="TreeGrafter"/>
</dbReference>
<organism evidence="3 4">
    <name type="scientific">Eragrostis curvula</name>
    <name type="common">weeping love grass</name>
    <dbReference type="NCBI Taxonomy" id="38414"/>
    <lineage>
        <taxon>Eukaryota</taxon>
        <taxon>Viridiplantae</taxon>
        <taxon>Streptophyta</taxon>
        <taxon>Embryophyta</taxon>
        <taxon>Tracheophyta</taxon>
        <taxon>Spermatophyta</taxon>
        <taxon>Magnoliopsida</taxon>
        <taxon>Liliopsida</taxon>
        <taxon>Poales</taxon>
        <taxon>Poaceae</taxon>
        <taxon>PACMAD clade</taxon>
        <taxon>Chloridoideae</taxon>
        <taxon>Eragrostideae</taxon>
        <taxon>Eragrostidinae</taxon>
        <taxon>Eragrostis</taxon>
    </lineage>
</organism>
<dbReference type="GO" id="GO:0030276">
    <property type="term" value="F:clathrin binding"/>
    <property type="evidence" value="ECO:0007669"/>
    <property type="project" value="TreeGrafter"/>
</dbReference>
<evidence type="ECO:0000313" key="4">
    <source>
        <dbReference type="Proteomes" id="UP000324897"/>
    </source>
</evidence>
<keyword evidence="4" id="KW-1185">Reference proteome</keyword>
<dbReference type="FunFam" id="1.10.287.110:FF:000009">
    <property type="entry name" value="Auxilin-related protein 1"/>
    <property type="match status" value="1"/>
</dbReference>
<feature type="compositionally biased region" description="Pro residues" evidence="2">
    <location>
        <begin position="415"/>
        <end position="426"/>
    </location>
</feature>
<dbReference type="GO" id="GO:0031982">
    <property type="term" value="C:vesicle"/>
    <property type="evidence" value="ECO:0007669"/>
    <property type="project" value="TreeGrafter"/>
</dbReference>
<gene>
    <name evidence="3" type="ORF">EJB05_30544</name>
</gene>
<feature type="region of interest" description="Disordered" evidence="2">
    <location>
        <begin position="527"/>
        <end position="844"/>
    </location>
</feature>
<dbReference type="Gramene" id="TVU20938">
    <property type="protein sequence ID" value="TVU20938"/>
    <property type="gene ID" value="EJB05_30544"/>
</dbReference>
<dbReference type="PANTHER" id="PTHR23172">
    <property type="entry name" value="AUXILIN/CYCLIN G-ASSOCIATED KINASE-RELATED"/>
    <property type="match status" value="1"/>
</dbReference>
<dbReference type="Gene3D" id="1.10.287.110">
    <property type="entry name" value="DnaJ domain"/>
    <property type="match status" value="1"/>
</dbReference>
<feature type="compositionally biased region" description="Low complexity" evidence="2">
    <location>
        <begin position="13"/>
        <end position="23"/>
    </location>
</feature>
<dbReference type="Proteomes" id="UP000324897">
    <property type="component" value="Unassembled WGS sequence"/>
</dbReference>
<feature type="compositionally biased region" description="Basic and acidic residues" evidence="2">
    <location>
        <begin position="138"/>
        <end position="149"/>
    </location>
</feature>
<dbReference type="GO" id="GO:0072318">
    <property type="term" value="P:clathrin coat disassembly"/>
    <property type="evidence" value="ECO:0007669"/>
    <property type="project" value="TreeGrafter"/>
</dbReference>
<feature type="region of interest" description="Disordered" evidence="2">
    <location>
        <begin position="184"/>
        <end position="250"/>
    </location>
</feature>
<evidence type="ECO:0000313" key="3">
    <source>
        <dbReference type="EMBL" id="TVU20938.1"/>
    </source>
</evidence>
<dbReference type="PANTHER" id="PTHR23172:SF19">
    <property type="entry name" value="J DOMAIN-CONTAINING PROTEIN"/>
    <property type="match status" value="1"/>
</dbReference>
<feature type="compositionally biased region" description="Basic and acidic residues" evidence="2">
    <location>
        <begin position="221"/>
        <end position="236"/>
    </location>
</feature>
<dbReference type="EMBL" id="RWGY01000026">
    <property type="protein sequence ID" value="TVU20938.1"/>
    <property type="molecule type" value="Genomic_DNA"/>
</dbReference>
<proteinExistence type="predicted"/>
<feature type="compositionally biased region" description="Polar residues" evidence="2">
    <location>
        <begin position="811"/>
        <end position="839"/>
    </location>
</feature>